<evidence type="ECO:0000259" key="1">
    <source>
        <dbReference type="PROSITE" id="PS51094"/>
    </source>
</evidence>
<dbReference type="InterPro" id="IPR016152">
    <property type="entry name" value="PTrfase/Anion_transptr"/>
</dbReference>
<comment type="caution">
    <text evidence="2">The sequence shown here is derived from an EMBL/GenBank/DDBJ whole genome shotgun (WGS) entry which is preliminary data.</text>
</comment>
<dbReference type="Pfam" id="PF00359">
    <property type="entry name" value="PTS_EIIA_2"/>
    <property type="match status" value="1"/>
</dbReference>
<dbReference type="InterPro" id="IPR002178">
    <property type="entry name" value="PTS_EIIA_type-2_dom"/>
</dbReference>
<dbReference type="PANTHER" id="PTHR47738:SF1">
    <property type="entry name" value="NITROGEN REGULATORY PROTEIN"/>
    <property type="match status" value="1"/>
</dbReference>
<sequence>MNLLAPLLTLETVRLNLDVVSRKRLYEEAGLVFETSAGLSHTEAFDALFAREKLGSTCLGSGCALPHGRVEGITEPAAVFLRTAAPLSLDAPDGRPVQLFLCLLIPENDDGMYLKILREVACLFGNKPLRNALLHAESEVKICELIHNWTPPADLHYEPDFSEDDEDA</sequence>
<dbReference type="STRING" id="742823.HMPREF9465_00557"/>
<dbReference type="CDD" id="cd00211">
    <property type="entry name" value="PTS_IIA_fru"/>
    <property type="match status" value="1"/>
</dbReference>
<protein>
    <recommendedName>
        <fullName evidence="1">PTS EIIA type-2 domain-containing protein</fullName>
    </recommendedName>
</protein>
<dbReference type="InterPro" id="IPR051541">
    <property type="entry name" value="PTS_SugarTrans_NitroReg"/>
</dbReference>
<dbReference type="PANTHER" id="PTHR47738">
    <property type="entry name" value="PTS SYSTEM FRUCTOSE-LIKE EIIA COMPONENT-RELATED"/>
    <property type="match status" value="1"/>
</dbReference>
<dbReference type="Proteomes" id="UP000005835">
    <property type="component" value="Unassembled WGS sequence"/>
</dbReference>
<dbReference type="OrthoDB" id="95460at2"/>
<dbReference type="PATRIC" id="fig|742823.3.peg.557"/>
<proteinExistence type="predicted"/>
<feature type="domain" description="PTS EIIA type-2" evidence="1">
    <location>
        <begin position="6"/>
        <end position="149"/>
    </location>
</feature>
<keyword evidence="3" id="KW-1185">Reference proteome</keyword>
<dbReference type="eggNOG" id="COG1762">
    <property type="taxonomic scope" value="Bacteria"/>
</dbReference>
<dbReference type="Gene3D" id="3.40.930.10">
    <property type="entry name" value="Mannitol-specific EII, Chain A"/>
    <property type="match status" value="1"/>
</dbReference>
<organism evidence="2 3">
    <name type="scientific">Sutterella wadsworthensis 2_1_59BFAA</name>
    <dbReference type="NCBI Taxonomy" id="742823"/>
    <lineage>
        <taxon>Bacteria</taxon>
        <taxon>Pseudomonadati</taxon>
        <taxon>Pseudomonadota</taxon>
        <taxon>Betaproteobacteria</taxon>
        <taxon>Burkholderiales</taxon>
        <taxon>Sutterellaceae</taxon>
        <taxon>Sutterella</taxon>
    </lineage>
</organism>
<gene>
    <name evidence="2" type="ORF">HMPREF9465_00557</name>
</gene>
<reference evidence="2 3" key="1">
    <citation type="submission" date="2012-05" db="EMBL/GenBank/DDBJ databases">
        <title>The Genome Sequence of Sutterella wadsworthensis 2_1_59BFAA.</title>
        <authorList>
            <consortium name="The Broad Institute Genome Sequencing Platform"/>
            <person name="Earl A."/>
            <person name="Ward D."/>
            <person name="Feldgarden M."/>
            <person name="Gevers D."/>
            <person name="Daigneault M."/>
            <person name="Strauss J."/>
            <person name="Allen-Vercoe E."/>
            <person name="Walker B."/>
            <person name="Young S.K."/>
            <person name="Zeng Q."/>
            <person name="Gargeya S."/>
            <person name="Fitzgerald M."/>
            <person name="Haas B."/>
            <person name="Abouelleil A."/>
            <person name="Alvarado L."/>
            <person name="Arachchi H.M."/>
            <person name="Berlin A.M."/>
            <person name="Chapman S.B."/>
            <person name="Goldberg J."/>
            <person name="Griggs A."/>
            <person name="Gujja S."/>
            <person name="Hansen M."/>
            <person name="Howarth C."/>
            <person name="Imamovic A."/>
            <person name="Larimer J."/>
            <person name="McCowen C."/>
            <person name="Montmayeur A."/>
            <person name="Murphy C."/>
            <person name="Neiman D."/>
            <person name="Pearson M."/>
            <person name="Priest M."/>
            <person name="Roberts A."/>
            <person name="Saif S."/>
            <person name="Shea T."/>
            <person name="Sisk P."/>
            <person name="Sykes S."/>
            <person name="Wortman J."/>
            <person name="Nusbaum C."/>
            <person name="Birren B."/>
        </authorList>
    </citation>
    <scope>NUCLEOTIDE SEQUENCE [LARGE SCALE GENOMIC DNA]</scope>
    <source>
        <strain evidence="2 3">2_1_59BFAA</strain>
    </source>
</reference>
<dbReference type="HOGENOM" id="CLU_072531_5_2_4"/>
<dbReference type="GO" id="GO:0030295">
    <property type="term" value="F:protein kinase activator activity"/>
    <property type="evidence" value="ECO:0007669"/>
    <property type="project" value="TreeGrafter"/>
</dbReference>
<evidence type="ECO:0000313" key="2">
    <source>
        <dbReference type="EMBL" id="EKB31689.1"/>
    </source>
</evidence>
<evidence type="ECO:0000313" key="3">
    <source>
        <dbReference type="Proteomes" id="UP000005835"/>
    </source>
</evidence>
<dbReference type="SUPFAM" id="SSF55804">
    <property type="entry name" value="Phoshotransferase/anion transport protein"/>
    <property type="match status" value="1"/>
</dbReference>
<accession>K1KIX9</accession>
<dbReference type="PROSITE" id="PS51094">
    <property type="entry name" value="PTS_EIIA_TYPE_2"/>
    <property type="match status" value="1"/>
</dbReference>
<dbReference type="RefSeq" id="WP_005433925.1">
    <property type="nucleotide sequence ID" value="NZ_JH815514.1"/>
</dbReference>
<name>K1KIX9_9BURK</name>
<dbReference type="EMBL" id="ADMG01000017">
    <property type="protein sequence ID" value="EKB31689.1"/>
    <property type="molecule type" value="Genomic_DNA"/>
</dbReference>
<dbReference type="AlphaFoldDB" id="K1KIX9"/>